<sequence>MEYFLHSYVNGTPWSATALKTANLLGRGCTCLGWCSSGPRHTYILDCENLLYSQCSGDWTKSQIDDEDLKGELLAHLQSLGKYVTATVVIDYLARPDVKE</sequence>
<dbReference type="OrthoDB" id="10039611at2759"/>
<reference evidence="1" key="1">
    <citation type="journal article" date="2020" name="New Phytol.">
        <title>Comparative genomics reveals dynamic genome evolution in host specialist ectomycorrhizal fungi.</title>
        <authorList>
            <person name="Lofgren L.A."/>
            <person name="Nguyen N.H."/>
            <person name="Vilgalys R."/>
            <person name="Ruytinx J."/>
            <person name="Liao H.L."/>
            <person name="Branco S."/>
            <person name="Kuo A."/>
            <person name="LaButti K."/>
            <person name="Lipzen A."/>
            <person name="Andreopoulos W."/>
            <person name="Pangilinan J."/>
            <person name="Riley R."/>
            <person name="Hundley H."/>
            <person name="Na H."/>
            <person name="Barry K."/>
            <person name="Grigoriev I.V."/>
            <person name="Stajich J.E."/>
            <person name="Kennedy P.G."/>
        </authorList>
    </citation>
    <scope>NUCLEOTIDE SEQUENCE</scope>
    <source>
        <strain evidence="1">MN1</strain>
    </source>
</reference>
<keyword evidence="2" id="KW-1185">Reference proteome</keyword>
<dbReference type="AlphaFoldDB" id="A0A9P7JJK2"/>
<dbReference type="RefSeq" id="XP_041199360.1">
    <property type="nucleotide sequence ID" value="XM_041329979.1"/>
</dbReference>
<evidence type="ECO:0000313" key="1">
    <source>
        <dbReference type="EMBL" id="KAG1826107.1"/>
    </source>
</evidence>
<proteinExistence type="predicted"/>
<comment type="caution">
    <text evidence="1">The sequence shown here is derived from an EMBL/GenBank/DDBJ whole genome shotgun (WGS) entry which is preliminary data.</text>
</comment>
<dbReference type="Proteomes" id="UP000807769">
    <property type="component" value="Unassembled WGS sequence"/>
</dbReference>
<accession>A0A9P7JJK2</accession>
<dbReference type="GeneID" id="64623996"/>
<gene>
    <name evidence="1" type="ORF">BJ212DRAFT_1258866</name>
</gene>
<protein>
    <submittedName>
        <fullName evidence="1">Uncharacterized protein</fullName>
    </submittedName>
</protein>
<name>A0A9P7JJK2_9AGAM</name>
<dbReference type="EMBL" id="JABBWG010000002">
    <property type="protein sequence ID" value="KAG1826107.1"/>
    <property type="molecule type" value="Genomic_DNA"/>
</dbReference>
<evidence type="ECO:0000313" key="2">
    <source>
        <dbReference type="Proteomes" id="UP000807769"/>
    </source>
</evidence>
<organism evidence="1 2">
    <name type="scientific">Suillus subaureus</name>
    <dbReference type="NCBI Taxonomy" id="48587"/>
    <lineage>
        <taxon>Eukaryota</taxon>
        <taxon>Fungi</taxon>
        <taxon>Dikarya</taxon>
        <taxon>Basidiomycota</taxon>
        <taxon>Agaricomycotina</taxon>
        <taxon>Agaricomycetes</taxon>
        <taxon>Agaricomycetidae</taxon>
        <taxon>Boletales</taxon>
        <taxon>Suillineae</taxon>
        <taxon>Suillaceae</taxon>
        <taxon>Suillus</taxon>
    </lineage>
</organism>